<gene>
    <name evidence="1" type="ORF">BH719_01195</name>
</gene>
<dbReference type="Proteomes" id="UP000095214">
    <property type="component" value="Chromosome"/>
</dbReference>
<dbReference type="EMBL" id="CP017298">
    <property type="protein sequence ID" value="AOS46667.1"/>
    <property type="molecule type" value="Genomic_DNA"/>
</dbReference>
<name>A0A1D8B0J2_9ACTO</name>
<evidence type="ECO:0000313" key="1">
    <source>
        <dbReference type="EMBL" id="AOS46667.1"/>
    </source>
</evidence>
<sequence>MVHAGWVQRLLLAADWSGFPGPEPDLVKNGQTRVGAQAKKIFEKLVDLGIEYVHEPPDSVPGAQWIRPVTEVLGFRQATCVDLCVTFCCAALDAGIYPLIVTLTTANGKQRHSIVVVPLGRTWSTGCDAVIESGFSREPLAVDGCALAGVVAEYADDPTGTWLAIDVQQAMMPKGDWGTALSRGADYLQEWKWDVCVDVGGQRSHKADDAVPPGGNLERILAPARTPLPQDFTPLQLIKARHAVVSFEERSEYRKLRQWATTPARTSTDTANGAGADIAVAVVTGKGGSGKTRMAVELCGDLSSTGWYTGFLRTTTDVTDQELAALEDLATELMVVVDYAEEAQRGRLAEVFRALLVRRAPTRIVLTARGADAWWDEFREEVEQDGLELSNTLVVSNLGKARQEEDQGLLNRIYIRAVRGFSARLYHSWLWQLGSAPL</sequence>
<proteinExistence type="predicted"/>
<reference evidence="1 2" key="1">
    <citation type="submission" date="2016-09" db="EMBL/GenBank/DDBJ databases">
        <title>Complete genome sequence of Actinomyces hongkongensis HKU8.</title>
        <authorList>
            <person name="Gao Y.-X."/>
            <person name="Zhou Y.-Y."/>
            <person name="Xie Y."/>
            <person name="Wang M."/>
            <person name="Wang S.-J."/>
            <person name="Shen S.-G."/>
        </authorList>
    </citation>
    <scope>NUCLEOTIDE SEQUENCE [LARGE SCALE GENOMIC DNA]</scope>
    <source>
        <strain evidence="1 2">HKU8</strain>
    </source>
</reference>
<dbReference type="AlphaFoldDB" id="A0A1D8B0J2"/>
<keyword evidence="2" id="KW-1185">Reference proteome</keyword>
<evidence type="ECO:0000313" key="2">
    <source>
        <dbReference type="Proteomes" id="UP000095214"/>
    </source>
</evidence>
<organism evidence="1 2">
    <name type="scientific">Pauljensenia hongkongensis</name>
    <dbReference type="NCBI Taxonomy" id="178339"/>
    <lineage>
        <taxon>Bacteria</taxon>
        <taxon>Bacillati</taxon>
        <taxon>Actinomycetota</taxon>
        <taxon>Actinomycetes</taxon>
        <taxon>Actinomycetales</taxon>
        <taxon>Actinomycetaceae</taxon>
        <taxon>Pauljensenia</taxon>
    </lineage>
</organism>
<accession>A0A1D8B0J2</accession>
<dbReference type="STRING" id="178339.BH719_01195"/>
<dbReference type="KEGG" id="phon:BH719_01195"/>
<protein>
    <submittedName>
        <fullName evidence="1">Uncharacterized protein</fullName>
    </submittedName>
</protein>